<dbReference type="PANTHER" id="PTHR10039">
    <property type="entry name" value="AMELOGENIN"/>
    <property type="match status" value="1"/>
</dbReference>
<evidence type="ECO:0000313" key="4">
    <source>
        <dbReference type="Proteomes" id="UP000636479"/>
    </source>
</evidence>
<evidence type="ECO:0000313" key="3">
    <source>
        <dbReference type="EMBL" id="KAF7310119.1"/>
    </source>
</evidence>
<dbReference type="InterPro" id="IPR027417">
    <property type="entry name" value="P-loop_NTPase"/>
</dbReference>
<dbReference type="SUPFAM" id="SSF52540">
    <property type="entry name" value="P-loop containing nucleoside triphosphate hydrolases"/>
    <property type="match status" value="1"/>
</dbReference>
<dbReference type="EMBL" id="JACAZF010000003">
    <property type="protein sequence ID" value="KAF7310119.1"/>
    <property type="molecule type" value="Genomic_DNA"/>
</dbReference>
<evidence type="ECO:0000256" key="1">
    <source>
        <dbReference type="ARBA" id="ARBA00022737"/>
    </source>
</evidence>
<gene>
    <name evidence="3" type="ORF">MIND_00385300</name>
</gene>
<name>A0A8H6WF36_9AGAR</name>
<dbReference type="GeneID" id="59343200"/>
<comment type="caution">
    <text evidence="3">The sequence shown here is derived from an EMBL/GenBank/DDBJ whole genome shotgun (WGS) entry which is preliminary data.</text>
</comment>
<dbReference type="AlphaFoldDB" id="A0A8H6WF36"/>
<dbReference type="PANTHER" id="PTHR10039:SF16">
    <property type="entry name" value="GPI INOSITOL-DEACYLASE"/>
    <property type="match status" value="1"/>
</dbReference>
<keyword evidence="4" id="KW-1185">Reference proteome</keyword>
<accession>A0A8H6WF36</accession>
<dbReference type="InterPro" id="IPR007111">
    <property type="entry name" value="NACHT_NTPase"/>
</dbReference>
<organism evidence="3 4">
    <name type="scientific">Mycena indigotica</name>
    <dbReference type="NCBI Taxonomy" id="2126181"/>
    <lineage>
        <taxon>Eukaryota</taxon>
        <taxon>Fungi</taxon>
        <taxon>Dikarya</taxon>
        <taxon>Basidiomycota</taxon>
        <taxon>Agaricomycotina</taxon>
        <taxon>Agaricomycetes</taxon>
        <taxon>Agaricomycetidae</taxon>
        <taxon>Agaricales</taxon>
        <taxon>Marasmiineae</taxon>
        <taxon>Mycenaceae</taxon>
        <taxon>Mycena</taxon>
    </lineage>
</organism>
<dbReference type="RefSeq" id="XP_037223569.1">
    <property type="nucleotide sequence ID" value="XM_037360684.1"/>
</dbReference>
<sequence>MSSPPPQQKKSHSHALDYAAEAVGLAAKVAPSIPVAGDAIGIALEGVQGLLNLVSTANSNKEELPALIQKLKSLCAMHMETAQVEPITQSYKVFQEFQSELQPFIVRCDKLREKSQKKRYLWLSPIFAKDLKHVKIKLHELAEEYMIKNSSILSATQERMEADVKMKYAMNMLANKYKVSARYNADNTPDVCLEGTRVEIIAQIIDHLTSLTHTHQFLLLSGSAGSGKSTIAKTVAEKLAKCSALAASFFFSSRFTGRSDSSSVPIALAYQLAQYNPQFQQLLSNFLEENKFQVLDENTANQFDKLVVQLLCKMDFPAGSPLWIICLDALDECGENHGETVVSWLSAARNKIPSQVRFFLTGRPEVPATIMTGPLRVAAFEMKLDDQDPTTVEADIQKYLDFKLPINSPKWHNKEKAASALLYIKQQSAGLFIYAATSVLYIDHKGSQKWDKEAEYLRGLKRGHKEINALYHGIVSAVAKPPYRADEREAVAYARQLHILYVVLNLVEPLDLESLSTLLEETKEDVHSTLMELSAVIHVPDLRDHMGLKNTRMEIYAVVQKEPRHMSLDKYFKY</sequence>
<feature type="domain" description="NACHT" evidence="2">
    <location>
        <begin position="216"/>
        <end position="364"/>
    </location>
</feature>
<protein>
    <submittedName>
        <fullName evidence="3">WD-REPEATS-REGION domain-containing protein</fullName>
    </submittedName>
</protein>
<evidence type="ECO:0000259" key="2">
    <source>
        <dbReference type="PROSITE" id="PS50837"/>
    </source>
</evidence>
<proteinExistence type="predicted"/>
<dbReference type="Proteomes" id="UP000636479">
    <property type="component" value="Unassembled WGS sequence"/>
</dbReference>
<reference evidence="3" key="1">
    <citation type="submission" date="2020-05" db="EMBL/GenBank/DDBJ databases">
        <title>Mycena genomes resolve the evolution of fungal bioluminescence.</title>
        <authorList>
            <person name="Tsai I.J."/>
        </authorList>
    </citation>
    <scope>NUCLEOTIDE SEQUENCE</scope>
    <source>
        <strain evidence="3">171206Taipei</strain>
    </source>
</reference>
<keyword evidence="1" id="KW-0677">Repeat</keyword>
<dbReference type="PROSITE" id="PS50837">
    <property type="entry name" value="NACHT"/>
    <property type="match status" value="1"/>
</dbReference>
<dbReference type="OrthoDB" id="3266532at2759"/>
<dbReference type="Pfam" id="PF24883">
    <property type="entry name" value="NPHP3_N"/>
    <property type="match status" value="1"/>
</dbReference>
<dbReference type="InterPro" id="IPR056884">
    <property type="entry name" value="NPHP3-like_N"/>
</dbReference>
<dbReference type="Gene3D" id="3.40.50.300">
    <property type="entry name" value="P-loop containing nucleotide triphosphate hydrolases"/>
    <property type="match status" value="1"/>
</dbReference>